<evidence type="ECO:0000256" key="4">
    <source>
        <dbReference type="ARBA" id="ARBA00023136"/>
    </source>
</evidence>
<keyword evidence="2 5" id="KW-0812">Transmembrane</keyword>
<evidence type="ECO:0000256" key="1">
    <source>
        <dbReference type="ARBA" id="ARBA00004141"/>
    </source>
</evidence>
<feature type="transmembrane region" description="Helical" evidence="5">
    <location>
        <begin position="181"/>
        <end position="207"/>
    </location>
</feature>
<dbReference type="Proteomes" id="UP000481858">
    <property type="component" value="Unassembled WGS sequence"/>
</dbReference>
<feature type="transmembrane region" description="Helical" evidence="5">
    <location>
        <begin position="54"/>
        <end position="75"/>
    </location>
</feature>
<feature type="transmembrane region" description="Helical" evidence="5">
    <location>
        <begin position="124"/>
        <end position="147"/>
    </location>
</feature>
<dbReference type="PANTHER" id="PTHR31465">
    <property type="entry name" value="PROTEIN RTA1-RELATED"/>
    <property type="match status" value="1"/>
</dbReference>
<dbReference type="InParanoid" id="A0A7C8MNT3"/>
<keyword evidence="3 5" id="KW-1133">Transmembrane helix</keyword>
<dbReference type="EMBL" id="WUBL01000064">
    <property type="protein sequence ID" value="KAF2967650.1"/>
    <property type="molecule type" value="Genomic_DNA"/>
</dbReference>
<evidence type="ECO:0000313" key="6">
    <source>
        <dbReference type="EMBL" id="KAF2967650.1"/>
    </source>
</evidence>
<keyword evidence="4 5" id="KW-0472">Membrane</keyword>
<feature type="transmembrane region" description="Helical" evidence="5">
    <location>
        <begin position="87"/>
        <end position="112"/>
    </location>
</feature>
<dbReference type="GO" id="GO:0005886">
    <property type="term" value="C:plasma membrane"/>
    <property type="evidence" value="ECO:0007669"/>
    <property type="project" value="TreeGrafter"/>
</dbReference>
<dbReference type="PANTHER" id="PTHR31465:SF9">
    <property type="entry name" value="SPHINGOID LONG-CHAIN BASE TRANSPORTER RSB1"/>
    <property type="match status" value="1"/>
</dbReference>
<organism evidence="6 7">
    <name type="scientific">Xylaria multiplex</name>
    <dbReference type="NCBI Taxonomy" id="323545"/>
    <lineage>
        <taxon>Eukaryota</taxon>
        <taxon>Fungi</taxon>
        <taxon>Dikarya</taxon>
        <taxon>Ascomycota</taxon>
        <taxon>Pezizomycotina</taxon>
        <taxon>Sordariomycetes</taxon>
        <taxon>Xylariomycetidae</taxon>
        <taxon>Xylariales</taxon>
        <taxon>Xylariaceae</taxon>
        <taxon>Xylaria</taxon>
    </lineage>
</organism>
<protein>
    <submittedName>
        <fullName evidence="6">Uncharacterized protein</fullName>
    </submittedName>
</protein>
<reference evidence="6 7" key="1">
    <citation type="submission" date="2019-12" db="EMBL/GenBank/DDBJ databases">
        <title>Draft genome sequence of the ascomycete Xylaria multiplex DSM 110363.</title>
        <authorList>
            <person name="Buettner E."/>
            <person name="Kellner H."/>
        </authorList>
    </citation>
    <scope>NUCLEOTIDE SEQUENCE [LARGE SCALE GENOMIC DNA]</scope>
    <source>
        <strain evidence="6 7">DSM 110363</strain>
    </source>
</reference>
<evidence type="ECO:0000313" key="7">
    <source>
        <dbReference type="Proteomes" id="UP000481858"/>
    </source>
</evidence>
<evidence type="ECO:0000256" key="3">
    <source>
        <dbReference type="ARBA" id="ARBA00022989"/>
    </source>
</evidence>
<comment type="subcellular location">
    <subcellularLocation>
        <location evidence="1">Membrane</location>
        <topology evidence="1">Multi-pass membrane protein</topology>
    </subcellularLocation>
</comment>
<dbReference type="Pfam" id="PF04479">
    <property type="entry name" value="RTA1"/>
    <property type="match status" value="1"/>
</dbReference>
<comment type="caution">
    <text evidence="6">The sequence shown here is derived from an EMBL/GenBank/DDBJ whole genome shotgun (WGS) entry which is preliminary data.</text>
</comment>
<gene>
    <name evidence="6" type="ORF">GQX73_g5933</name>
</gene>
<dbReference type="GO" id="GO:0000324">
    <property type="term" value="C:fungal-type vacuole"/>
    <property type="evidence" value="ECO:0007669"/>
    <property type="project" value="TreeGrafter"/>
</dbReference>
<feature type="transmembrane region" description="Helical" evidence="5">
    <location>
        <begin position="25"/>
        <end position="47"/>
    </location>
</feature>
<keyword evidence="7" id="KW-1185">Reference proteome</keyword>
<accession>A0A7C8MNT3</accession>
<evidence type="ECO:0000256" key="5">
    <source>
        <dbReference type="SAM" id="Phobius"/>
    </source>
</evidence>
<evidence type="ECO:0000256" key="2">
    <source>
        <dbReference type="ARBA" id="ARBA00022692"/>
    </source>
</evidence>
<dbReference type="AlphaFoldDB" id="A0A7C8MNT3"/>
<proteinExistence type="predicted"/>
<name>A0A7C8MNT3_9PEZI</name>
<sequence length="250" mass="27340">MAMGSSITCISADCSRAFLFQPPTLAGNAVLLAFFAALIPIALLLGAKYKSPGFSTAIATGLALETVGYVGRLLLRNNNDSRHCFAAFLIGTTLGPTCICGAMFSIAPRIVAIYGEEYRSWRPVWYLLLVSVLTMVSFVFELVGSLVSTIQSAPATVRKPLHVYPSYQLVTSIKVETGVQLLAVGLGVQLIALTIFVFHATLFAITLRTRQHNLDPRFAPVYNSFLFRLSLAGMRHFTFKDRNQLTIDKP</sequence>
<dbReference type="InterPro" id="IPR007568">
    <property type="entry name" value="RTA1"/>
</dbReference>
<dbReference type="OrthoDB" id="3358017at2759"/>